<evidence type="ECO:0000313" key="13">
    <source>
        <dbReference type="EnsemblMetazoa" id="PPA08754.1"/>
    </source>
</evidence>
<feature type="transmembrane region" description="Helical" evidence="10">
    <location>
        <begin position="753"/>
        <end position="777"/>
    </location>
</feature>
<dbReference type="InterPro" id="IPR016152">
    <property type="entry name" value="PTrfase/Anion_transptr"/>
</dbReference>
<feature type="transmembrane region" description="Helical" evidence="10">
    <location>
        <begin position="516"/>
        <end position="541"/>
    </location>
</feature>
<dbReference type="InterPro" id="IPR003020">
    <property type="entry name" value="HCO3_transpt_euk"/>
</dbReference>
<dbReference type="GO" id="GO:0015701">
    <property type="term" value="P:bicarbonate transport"/>
    <property type="evidence" value="ECO:0000318"/>
    <property type="project" value="GO_Central"/>
</dbReference>
<evidence type="ECO:0000259" key="12">
    <source>
        <dbReference type="Pfam" id="PF07565"/>
    </source>
</evidence>
<feature type="transmembrane region" description="Helical" evidence="10">
    <location>
        <begin position="629"/>
        <end position="647"/>
    </location>
</feature>
<dbReference type="GO" id="GO:0055085">
    <property type="term" value="P:transmembrane transport"/>
    <property type="evidence" value="ECO:0000318"/>
    <property type="project" value="GO_Central"/>
</dbReference>
<dbReference type="PRINTS" id="PR01231">
    <property type="entry name" value="HCO3TRNSPORT"/>
</dbReference>
<dbReference type="Proteomes" id="UP000005239">
    <property type="component" value="Unassembled WGS sequence"/>
</dbReference>
<evidence type="ECO:0000256" key="2">
    <source>
        <dbReference type="ARBA" id="ARBA00010993"/>
    </source>
</evidence>
<name>A0A2A6C760_PRIPA</name>
<evidence type="ECO:0000256" key="9">
    <source>
        <dbReference type="SAM" id="MobiDB-lite"/>
    </source>
</evidence>
<dbReference type="GO" id="GO:0008510">
    <property type="term" value="F:sodium:bicarbonate symporter activity"/>
    <property type="evidence" value="ECO:0000318"/>
    <property type="project" value="GO_Central"/>
</dbReference>
<evidence type="ECO:0000256" key="8">
    <source>
        <dbReference type="ARBA" id="ARBA00023136"/>
    </source>
</evidence>
<evidence type="ECO:0000256" key="4">
    <source>
        <dbReference type="ARBA" id="ARBA00022475"/>
    </source>
</evidence>
<dbReference type="Pfam" id="PF07565">
    <property type="entry name" value="Band_3_cyto"/>
    <property type="match status" value="1"/>
</dbReference>
<evidence type="ECO:0000256" key="10">
    <source>
        <dbReference type="SAM" id="Phobius"/>
    </source>
</evidence>
<evidence type="ECO:0000259" key="11">
    <source>
        <dbReference type="Pfam" id="PF00955"/>
    </source>
</evidence>
<reference evidence="13" key="2">
    <citation type="submission" date="2022-06" db="UniProtKB">
        <authorList>
            <consortium name="EnsemblMetazoa"/>
        </authorList>
    </citation>
    <scope>IDENTIFICATION</scope>
    <source>
        <strain evidence="13">PS312</strain>
    </source>
</reference>
<feature type="transmembrane region" description="Helical" evidence="10">
    <location>
        <begin position="711"/>
        <end position="732"/>
    </location>
</feature>
<dbReference type="GO" id="GO:0005452">
    <property type="term" value="F:solute:inorganic anion antiporter activity"/>
    <property type="evidence" value="ECO:0007669"/>
    <property type="project" value="InterPro"/>
</dbReference>
<protein>
    <submittedName>
        <fullName evidence="13">Uncharacterized protein</fullName>
    </submittedName>
</protein>
<keyword evidence="3" id="KW-0813">Transport</keyword>
<keyword evidence="14" id="KW-1185">Reference proteome</keyword>
<organism evidence="13 14">
    <name type="scientific">Pristionchus pacificus</name>
    <name type="common">Parasitic nematode worm</name>
    <dbReference type="NCBI Taxonomy" id="54126"/>
    <lineage>
        <taxon>Eukaryota</taxon>
        <taxon>Metazoa</taxon>
        <taxon>Ecdysozoa</taxon>
        <taxon>Nematoda</taxon>
        <taxon>Chromadorea</taxon>
        <taxon>Rhabditida</taxon>
        <taxon>Rhabditina</taxon>
        <taxon>Diplogasteromorpha</taxon>
        <taxon>Diplogasteroidea</taxon>
        <taxon>Neodiplogasteridae</taxon>
        <taxon>Pristionchus</taxon>
    </lineage>
</organism>
<evidence type="ECO:0000256" key="5">
    <source>
        <dbReference type="ARBA" id="ARBA00022692"/>
    </source>
</evidence>
<dbReference type="PANTHER" id="PTHR11453">
    <property type="entry name" value="ANION EXCHANGE PROTEIN"/>
    <property type="match status" value="1"/>
</dbReference>
<dbReference type="InterPro" id="IPR011531">
    <property type="entry name" value="HCO3_transpt-like_TM_dom"/>
</dbReference>
<keyword evidence="8 10" id="KW-0472">Membrane</keyword>
<proteinExistence type="inferred from homology"/>
<dbReference type="OrthoDB" id="1735926at2759"/>
<accession>A0A8R1U8E3</accession>
<dbReference type="Pfam" id="PF00955">
    <property type="entry name" value="HCO3_cotransp"/>
    <property type="match status" value="1"/>
</dbReference>
<feature type="transmembrane region" description="Helical" evidence="10">
    <location>
        <begin position="667"/>
        <end position="691"/>
    </location>
</feature>
<dbReference type="AlphaFoldDB" id="A0A2A6C760"/>
<evidence type="ECO:0000256" key="1">
    <source>
        <dbReference type="ARBA" id="ARBA00004651"/>
    </source>
</evidence>
<sequence length="1002" mass="112116">MPLRGSGSITGAPDIRSSETSLKRRKTSFTDPPLRPHDNELPGNDLLLDPLIIGQSLHVSNYVDGPIDTVRRVLAAHENERVDDTPIITEMMALDRDDEGKWYWQQTARWIKYEQVVEGDMTRFSKPHITLLTIQGLLQARNCLKRGIVLLDLDKEGFTNITDAIVDAAATKYKWDERAKARMRVVLGARKFHLGGTPGVDVYETEDSSDSEEEPPTINVGEAAVKHDLKRFKRIAKVISSNEHLLMRADLSTVSATILVGEAPFLSRPLTAFVRLKKAQNLHPAIPDVPIPSKFLFLLLTPSQNYDEECRTIGRTMGAILADEIYRQVALHSTDAYTLADGIEEFMVVIPPGKCEISTRWEPRPVETKRSVGMICGAMQYHLDDDVDADDDDDVFEKEDEEKGGDKGRSSGHEQAIVRTGSLFGGLIEDVKRKVPCFKSDFTDFFHGRLSQALAATVLRQYHVDHYLWRGDGTRTAPSDGQPLNILSATGPTLVFEKILFEFCVSNGWDFLPFRVWVGIWIAVYLLIFVMTDMSALVGLITRFTEEAFATLISVVFIIQAFQKLLEISHEAPLYADTKELMHSPCYCYLSVESGNTTVQVREIDVAAEDCESRGGIAKGLQCHFKPDVYMLSVLLTFGTFALAYILNKFRKTPFFSSGVRNCISDFAVLLAILAMTALSHFIGLDVPVLHMPESFRPTINRPWLVYPSSVSPMVALIAAAPAAFYTILIVMDQQITAVIINRKDNKLRKGGGYHLDLLVIAALVLICSFLGLPYFVAATVLSVMHVDSLRVYSESSAPGEVPTFLGVNEQRLTAFFSHLLIGLSVLLTPIIKLVPLPVLIGIFLYMGVVSLFGQQFVQRVALLAMPDKHQPDYTWLRLVRMPRVHLFTFVQIAAVAGLFAVKYTKAISMMFPLMLVFMVLIRMFVLSRLFTRSELTSLDDSLPTFGQIMKPRKKVNYLGKTTINGDHHLMSNLLNKNDDFEREIKKLSNGAVGETIHEEEE</sequence>
<keyword evidence="4" id="KW-1003">Cell membrane</keyword>
<comment type="similarity">
    <text evidence="2">Belongs to the anion exchanger (TC 2.A.31) family.</text>
</comment>
<evidence type="ECO:0000256" key="7">
    <source>
        <dbReference type="ARBA" id="ARBA00023065"/>
    </source>
</evidence>
<feature type="transmembrane region" description="Helical" evidence="10">
    <location>
        <begin position="548"/>
        <end position="566"/>
    </location>
</feature>
<comment type="subcellular location">
    <subcellularLocation>
        <location evidence="1">Cell membrane</location>
        <topology evidence="1">Multi-pass membrane protein</topology>
    </subcellularLocation>
</comment>
<keyword evidence="5 10" id="KW-0812">Transmembrane</keyword>
<feature type="region of interest" description="Disordered" evidence="9">
    <location>
        <begin position="385"/>
        <end position="413"/>
    </location>
</feature>
<dbReference type="GO" id="GO:0005886">
    <property type="term" value="C:plasma membrane"/>
    <property type="evidence" value="ECO:0000318"/>
    <property type="project" value="GO_Central"/>
</dbReference>
<evidence type="ECO:0000256" key="6">
    <source>
        <dbReference type="ARBA" id="ARBA00022989"/>
    </source>
</evidence>
<dbReference type="InterPro" id="IPR013769">
    <property type="entry name" value="Band3_cytoplasmic_dom"/>
</dbReference>
<evidence type="ECO:0000256" key="3">
    <source>
        <dbReference type="ARBA" id="ARBA00022448"/>
    </source>
</evidence>
<feature type="transmembrane region" description="Helical" evidence="10">
    <location>
        <begin position="914"/>
        <end position="932"/>
    </location>
</feature>
<accession>A0A2A6C760</accession>
<reference evidence="14" key="1">
    <citation type="journal article" date="2008" name="Nat. Genet.">
        <title>The Pristionchus pacificus genome provides a unique perspective on nematode lifestyle and parasitism.</title>
        <authorList>
            <person name="Dieterich C."/>
            <person name="Clifton S.W."/>
            <person name="Schuster L.N."/>
            <person name="Chinwalla A."/>
            <person name="Delehaunty K."/>
            <person name="Dinkelacker I."/>
            <person name="Fulton L."/>
            <person name="Fulton R."/>
            <person name="Godfrey J."/>
            <person name="Minx P."/>
            <person name="Mitreva M."/>
            <person name="Roeseler W."/>
            <person name="Tian H."/>
            <person name="Witte H."/>
            <person name="Yang S.P."/>
            <person name="Wilson R.K."/>
            <person name="Sommer R.J."/>
        </authorList>
    </citation>
    <scope>NUCLEOTIDE SEQUENCE [LARGE SCALE GENOMIC DNA]</scope>
    <source>
        <strain evidence="14">PS312</strain>
    </source>
</reference>
<feature type="domain" description="Band 3 cytoplasmic" evidence="12">
    <location>
        <begin position="88"/>
        <end position="355"/>
    </location>
</feature>
<gene>
    <name evidence="13" type="primary">WBGene00098308</name>
</gene>
<dbReference type="Gene3D" id="3.40.930.10">
    <property type="entry name" value="Mannitol-specific EII, Chain A"/>
    <property type="match status" value="1"/>
</dbReference>
<dbReference type="PANTHER" id="PTHR11453:SF36">
    <property type="entry name" value="ANION EXCHANGE PROTEIN"/>
    <property type="match status" value="1"/>
</dbReference>
<feature type="compositionally biased region" description="Acidic residues" evidence="9">
    <location>
        <begin position="385"/>
        <end position="403"/>
    </location>
</feature>
<dbReference type="SUPFAM" id="SSF55804">
    <property type="entry name" value="Phoshotransferase/anion transport protein"/>
    <property type="match status" value="1"/>
</dbReference>
<feature type="domain" description="Bicarbonate transporter-like transmembrane" evidence="11">
    <location>
        <begin position="481"/>
        <end position="943"/>
    </location>
</feature>
<keyword evidence="7" id="KW-0406">Ion transport</keyword>
<feature type="transmembrane region" description="Helical" evidence="10">
    <location>
        <begin position="839"/>
        <end position="858"/>
    </location>
</feature>
<dbReference type="GO" id="GO:0008509">
    <property type="term" value="F:monoatomic anion transmembrane transporter activity"/>
    <property type="evidence" value="ECO:0007669"/>
    <property type="project" value="InterPro"/>
</dbReference>
<keyword evidence="6 10" id="KW-1133">Transmembrane helix</keyword>
<feature type="region of interest" description="Disordered" evidence="9">
    <location>
        <begin position="1"/>
        <end position="41"/>
    </location>
</feature>
<dbReference type="EnsemblMetazoa" id="PPA08754.1">
    <property type="protein sequence ID" value="PPA08754.1"/>
    <property type="gene ID" value="WBGene00098308"/>
</dbReference>
<dbReference type="GO" id="GO:0051453">
    <property type="term" value="P:regulation of intracellular pH"/>
    <property type="evidence" value="ECO:0000318"/>
    <property type="project" value="GO_Central"/>
</dbReference>
<evidence type="ECO:0000313" key="14">
    <source>
        <dbReference type="Proteomes" id="UP000005239"/>
    </source>
</evidence>
<feature type="transmembrane region" description="Helical" evidence="10">
    <location>
        <begin position="885"/>
        <end position="902"/>
    </location>
</feature>